<keyword evidence="3" id="KW-1185">Reference proteome</keyword>
<gene>
    <name evidence="2" type="ORF">E5L68_018725</name>
</gene>
<evidence type="ECO:0000259" key="1">
    <source>
        <dbReference type="PROSITE" id="PS50910"/>
    </source>
</evidence>
<accession>A0ABW9JLW4</accession>
<feature type="domain" description="HEPN" evidence="1">
    <location>
        <begin position="129"/>
        <end position="247"/>
    </location>
</feature>
<comment type="caution">
    <text evidence="2">The sequence shown here is derived from an EMBL/GenBank/DDBJ whole genome shotgun (WGS) entry which is preliminary data.</text>
</comment>
<dbReference type="RefSeq" id="WP_138729089.1">
    <property type="nucleotide sequence ID" value="NZ_SRMP02000049.1"/>
</dbReference>
<evidence type="ECO:0000313" key="3">
    <source>
        <dbReference type="Proteomes" id="UP001517367"/>
    </source>
</evidence>
<sequence length="564" mass="65199">MEKEELLAIAGQLAEKVNVEQIFAHPYTLEEHQAWHLIILVGSRPGVKLAELEPFVWMTINGYEGLSFRLYQGSEVRRLQGDGSLYHLVFCQPDNLIYQAKNAPAMPFIGTVQLRQWADMAQKDFSTGMARITSFYEGAQFYVQKQDAAVALFMLHQVCELSCRALTVGLLGNEKRSHKLQEHEKHLALLLPNFKLLPSIADGVTDASMLTLLNKAYTAVRYESKFKVEGADMEKICEFALSLSERVSDMMKEYLVQFNELVQQEERKETNATYAELTSATKAEPSVIVDSREQMQLADDKLKEIVNCLKENIDIKGIYLFGRRTRAFVIEGINAQENKGSCDYFFDLLIVSERDIREQIGNIQAAINQELEVFVLLLSFTQVQIQKQLDKNSPFFHQALQYFEPLHYAENHLLNWEFHERNGCRNADEMDEARSKWYQRENNASGFYNGGKAIENSEEVEIKVLLYHQAIEQACLGLLEYFYGYAPYQYNLKHLFSLCASLWQFPNDIFPRSTEEEKSLFDEFAQTVKDTRYQGWSMVGWDEAYRYDTRCECFLEQCSRLVRG</sequence>
<protein>
    <submittedName>
        <fullName evidence="2">HEPN domain-containing protein</fullName>
    </submittedName>
</protein>
<evidence type="ECO:0000313" key="2">
    <source>
        <dbReference type="EMBL" id="MFN0293424.1"/>
    </source>
</evidence>
<name>A0ABW9JLW4_9SPHI</name>
<dbReference type="Pfam" id="PF05168">
    <property type="entry name" value="HEPN"/>
    <property type="match status" value="1"/>
</dbReference>
<reference evidence="2 3" key="1">
    <citation type="submission" date="2024-12" db="EMBL/GenBank/DDBJ databases">
        <authorList>
            <person name="Hu S."/>
        </authorList>
    </citation>
    <scope>NUCLEOTIDE SEQUENCE [LARGE SCALE GENOMIC DNA]</scope>
    <source>
        <strain evidence="2 3">P-25</strain>
    </source>
</reference>
<dbReference type="PROSITE" id="PS50910">
    <property type="entry name" value="HEPN"/>
    <property type="match status" value="1"/>
</dbReference>
<dbReference type="SUPFAM" id="SSF81593">
    <property type="entry name" value="Nucleotidyltransferase substrate binding subunit/domain"/>
    <property type="match status" value="1"/>
</dbReference>
<dbReference type="InterPro" id="IPR007842">
    <property type="entry name" value="HEPN_dom"/>
</dbReference>
<organism evidence="2 3">
    <name type="scientific">Pedobacter helvus</name>
    <dbReference type="NCBI Taxonomy" id="2563444"/>
    <lineage>
        <taxon>Bacteria</taxon>
        <taxon>Pseudomonadati</taxon>
        <taxon>Bacteroidota</taxon>
        <taxon>Sphingobacteriia</taxon>
        <taxon>Sphingobacteriales</taxon>
        <taxon>Sphingobacteriaceae</taxon>
        <taxon>Pedobacter</taxon>
    </lineage>
</organism>
<dbReference type="EMBL" id="SRMP02000049">
    <property type="protein sequence ID" value="MFN0293424.1"/>
    <property type="molecule type" value="Genomic_DNA"/>
</dbReference>
<dbReference type="Proteomes" id="UP001517367">
    <property type="component" value="Unassembled WGS sequence"/>
</dbReference>
<dbReference type="Gene3D" id="1.20.120.330">
    <property type="entry name" value="Nucleotidyltransferases domain 2"/>
    <property type="match status" value="2"/>
</dbReference>
<proteinExistence type="predicted"/>